<evidence type="ECO:0000313" key="3">
    <source>
        <dbReference type="Proteomes" id="UP000014978"/>
    </source>
</evidence>
<dbReference type="OrthoDB" id="442921at2759"/>
<dbReference type="CDD" id="cd01763">
    <property type="entry name" value="Ubl_SUMO_like"/>
    <property type="match status" value="1"/>
</dbReference>
<dbReference type="VEuPathDB" id="MicrosporidiaDB:SLOPH_2307"/>
<dbReference type="STRING" id="1358809.S7XGE0"/>
<name>S7XGE0_SPRLO</name>
<keyword evidence="3" id="KW-1185">Reference proteome</keyword>
<evidence type="ECO:0000259" key="1">
    <source>
        <dbReference type="PROSITE" id="PS50053"/>
    </source>
</evidence>
<dbReference type="HOGENOM" id="CLU_148322_4_3_1"/>
<dbReference type="Gene3D" id="3.10.20.90">
    <property type="entry name" value="Phosphatidylinositol 3-kinase Catalytic Subunit, Chain A, domain 1"/>
    <property type="match status" value="1"/>
</dbReference>
<dbReference type="Proteomes" id="UP000014978">
    <property type="component" value="Unassembled WGS sequence"/>
</dbReference>
<dbReference type="EMBL" id="ATCN01001041">
    <property type="protein sequence ID" value="EPR78104.1"/>
    <property type="molecule type" value="Genomic_DNA"/>
</dbReference>
<accession>S7XGE0</accession>
<sequence length="88" mass="9906">MENNEQPQEKKHINIKILDNEGTTIECKVKRHTTFSKILDEYAKATNKSPKELKVALRGKFLSLEQTPNCVAMEDGDSLEIMSTQIGG</sequence>
<proteinExistence type="predicted"/>
<dbReference type="InterPro" id="IPR029071">
    <property type="entry name" value="Ubiquitin-like_domsf"/>
</dbReference>
<dbReference type="InterPro" id="IPR000626">
    <property type="entry name" value="Ubiquitin-like_dom"/>
</dbReference>
<dbReference type="Pfam" id="PF11976">
    <property type="entry name" value="Rad60-SLD"/>
    <property type="match status" value="1"/>
</dbReference>
<organism evidence="2 3">
    <name type="scientific">Spraguea lophii (strain 42_110)</name>
    <name type="common">Microsporidian parasite</name>
    <dbReference type="NCBI Taxonomy" id="1358809"/>
    <lineage>
        <taxon>Eukaryota</taxon>
        <taxon>Fungi</taxon>
        <taxon>Fungi incertae sedis</taxon>
        <taxon>Microsporidia</taxon>
        <taxon>Spragueidae</taxon>
        <taxon>Spraguea</taxon>
    </lineage>
</organism>
<dbReference type="InParanoid" id="S7XGE0"/>
<dbReference type="FunCoup" id="S7XGE0">
    <property type="interactions" value="322"/>
</dbReference>
<comment type="caution">
    <text evidence="2">The sequence shown here is derived from an EMBL/GenBank/DDBJ whole genome shotgun (WGS) entry which is preliminary data.</text>
</comment>
<dbReference type="OMA" id="MKIYCAR"/>
<feature type="domain" description="Ubiquitin-like" evidence="1">
    <location>
        <begin position="11"/>
        <end position="88"/>
    </location>
</feature>
<dbReference type="InterPro" id="IPR022617">
    <property type="entry name" value="Rad60/SUMO-like_dom"/>
</dbReference>
<dbReference type="SUPFAM" id="SSF54236">
    <property type="entry name" value="Ubiquitin-like"/>
    <property type="match status" value="1"/>
</dbReference>
<dbReference type="PANTHER" id="PTHR10562">
    <property type="entry name" value="SMALL UBIQUITIN-RELATED MODIFIER"/>
    <property type="match status" value="1"/>
</dbReference>
<dbReference type="PROSITE" id="PS50053">
    <property type="entry name" value="UBIQUITIN_2"/>
    <property type="match status" value="1"/>
</dbReference>
<protein>
    <submittedName>
        <fullName evidence="2">Ubiquitin-like protein</fullName>
    </submittedName>
</protein>
<evidence type="ECO:0000313" key="2">
    <source>
        <dbReference type="EMBL" id="EPR78104.1"/>
    </source>
</evidence>
<reference evidence="3" key="1">
    <citation type="journal article" date="2013" name="PLoS Genet.">
        <title>The genome of Spraguea lophii and the basis of host-microsporidian interactions.</title>
        <authorList>
            <person name="Campbell S.E."/>
            <person name="Williams T.A."/>
            <person name="Yousuf A."/>
            <person name="Soanes D.M."/>
            <person name="Paszkiewicz K.H."/>
            <person name="Williams B.A.P."/>
        </authorList>
    </citation>
    <scope>NUCLEOTIDE SEQUENCE [LARGE SCALE GENOMIC DNA]</scope>
    <source>
        <strain evidence="3">42_110</strain>
    </source>
</reference>
<gene>
    <name evidence="2" type="ORF">SLOPH_2307</name>
</gene>
<dbReference type="AlphaFoldDB" id="S7XGE0"/>